<organism evidence="1 2">
    <name type="scientific">Actinomadura chibensis</name>
    <dbReference type="NCBI Taxonomy" id="392828"/>
    <lineage>
        <taxon>Bacteria</taxon>
        <taxon>Bacillati</taxon>
        <taxon>Actinomycetota</taxon>
        <taxon>Actinomycetes</taxon>
        <taxon>Streptosporangiales</taxon>
        <taxon>Thermomonosporaceae</taxon>
        <taxon>Actinomadura</taxon>
    </lineage>
</organism>
<sequence length="281" mass="30128">MDASVARDFWMVLEPIHAVTYFSPECLDGAKEIGLKGFWMGYFGSRGAPLGPVPAGVIEASFFGFHPSRVRRAIPDAWSFASPADILRTRSATAAKALRRVAPEIEAVAPKAIPPLRAVVDAADAAGRVLFAANRDLALPEDPVEALWQLATTLREHRGDGHVAALTSAGLNGLEANVLASAMDLVPTDRIRDSRGWSAEEWTNGVATLTTRGLLDENGVTQKGRALRTEIEDRTDALAAPPYLALDAPETVHELLKPFARALAETGEIPFPNPIGVPRPT</sequence>
<accession>A0A5D0NW99</accession>
<gene>
    <name evidence="1" type="ORF">FXF69_04305</name>
</gene>
<dbReference type="NCBIfam" id="NF047719">
    <property type="entry name" value="SCO6745_fam_HTH"/>
    <property type="match status" value="1"/>
</dbReference>
<reference evidence="1 2" key="1">
    <citation type="submission" date="2019-08" db="EMBL/GenBank/DDBJ databases">
        <title>Actinomadura sp. nov. CYP1-5 isolated from mountain soil.</title>
        <authorList>
            <person name="Songsumanus A."/>
            <person name="Kuncharoen N."/>
            <person name="Kudo T."/>
            <person name="Yuki M."/>
            <person name="Igarashi Y."/>
            <person name="Tanasupawat S."/>
        </authorList>
    </citation>
    <scope>NUCLEOTIDE SEQUENCE [LARGE SCALE GENOMIC DNA]</scope>
    <source>
        <strain evidence="1 2">JCM 14158</strain>
    </source>
</reference>
<evidence type="ECO:0000313" key="1">
    <source>
        <dbReference type="EMBL" id="TYB48428.1"/>
    </source>
</evidence>
<dbReference type="STRING" id="1220554.GCA_001552135_02166"/>
<dbReference type="AlphaFoldDB" id="A0A5D0NW99"/>
<name>A0A5D0NW99_9ACTN</name>
<evidence type="ECO:0008006" key="3">
    <source>
        <dbReference type="Google" id="ProtNLM"/>
    </source>
</evidence>
<dbReference type="InterPro" id="IPR054058">
    <property type="entry name" value="HTH_67"/>
</dbReference>
<dbReference type="EMBL" id="VSFG01000001">
    <property type="protein sequence ID" value="TYB48428.1"/>
    <property type="molecule type" value="Genomic_DNA"/>
</dbReference>
<dbReference type="Pfam" id="PF21863">
    <property type="entry name" value="HTH_67"/>
    <property type="match status" value="1"/>
</dbReference>
<protein>
    <recommendedName>
        <fullName evidence="3">SalK</fullName>
    </recommendedName>
</protein>
<keyword evidence="2" id="KW-1185">Reference proteome</keyword>
<dbReference type="RefSeq" id="WP_083980543.1">
    <property type="nucleotide sequence ID" value="NZ_VSFG01000001.1"/>
</dbReference>
<evidence type="ECO:0000313" key="2">
    <source>
        <dbReference type="Proteomes" id="UP000323380"/>
    </source>
</evidence>
<comment type="caution">
    <text evidence="1">The sequence shown here is derived from an EMBL/GenBank/DDBJ whole genome shotgun (WGS) entry which is preliminary data.</text>
</comment>
<proteinExistence type="predicted"/>
<dbReference type="Proteomes" id="UP000323380">
    <property type="component" value="Unassembled WGS sequence"/>
</dbReference>